<proteinExistence type="predicted"/>
<sequence>MKNKRFVLILLFASIFLVSGLVTMYLFWADQKGSAIGACLFISLISLGLTLGNVVVYAGKPGYRIGLTVLLILYTLLIYDQVTN</sequence>
<evidence type="ECO:0000256" key="1">
    <source>
        <dbReference type="SAM" id="Phobius"/>
    </source>
</evidence>
<keyword evidence="3" id="KW-1185">Reference proteome</keyword>
<dbReference type="Proteomes" id="UP001597541">
    <property type="component" value="Unassembled WGS sequence"/>
</dbReference>
<comment type="caution">
    <text evidence="2">The sequence shown here is derived from an EMBL/GenBank/DDBJ whole genome shotgun (WGS) entry which is preliminary data.</text>
</comment>
<organism evidence="2 3">
    <name type="scientific">Paenibacillus gansuensis</name>
    <dbReference type="NCBI Taxonomy" id="306542"/>
    <lineage>
        <taxon>Bacteria</taxon>
        <taxon>Bacillati</taxon>
        <taxon>Bacillota</taxon>
        <taxon>Bacilli</taxon>
        <taxon>Bacillales</taxon>
        <taxon>Paenibacillaceae</taxon>
        <taxon>Paenibacillus</taxon>
    </lineage>
</organism>
<name>A0ABW5P6V4_9BACL</name>
<protein>
    <submittedName>
        <fullName evidence="2">Uncharacterized protein</fullName>
    </submittedName>
</protein>
<gene>
    <name evidence="2" type="ORF">ACFSUF_01130</name>
</gene>
<keyword evidence="1" id="KW-0472">Membrane</keyword>
<evidence type="ECO:0000313" key="3">
    <source>
        <dbReference type="Proteomes" id="UP001597541"/>
    </source>
</evidence>
<feature type="transmembrane region" description="Helical" evidence="1">
    <location>
        <begin position="35"/>
        <end position="56"/>
    </location>
</feature>
<dbReference type="RefSeq" id="WP_377599275.1">
    <property type="nucleotide sequence ID" value="NZ_JBHUME010000002.1"/>
</dbReference>
<keyword evidence="1" id="KW-0812">Transmembrane</keyword>
<accession>A0ABW5P6V4</accession>
<keyword evidence="1" id="KW-1133">Transmembrane helix</keyword>
<feature type="transmembrane region" description="Helical" evidence="1">
    <location>
        <begin position="62"/>
        <end position="79"/>
    </location>
</feature>
<feature type="transmembrane region" description="Helical" evidence="1">
    <location>
        <begin position="6"/>
        <end position="28"/>
    </location>
</feature>
<evidence type="ECO:0000313" key="2">
    <source>
        <dbReference type="EMBL" id="MFD2611021.1"/>
    </source>
</evidence>
<dbReference type="EMBL" id="JBHUME010000002">
    <property type="protein sequence ID" value="MFD2611021.1"/>
    <property type="molecule type" value="Genomic_DNA"/>
</dbReference>
<reference evidence="3" key="1">
    <citation type="journal article" date="2019" name="Int. J. Syst. Evol. Microbiol.">
        <title>The Global Catalogue of Microorganisms (GCM) 10K type strain sequencing project: providing services to taxonomists for standard genome sequencing and annotation.</title>
        <authorList>
            <consortium name="The Broad Institute Genomics Platform"/>
            <consortium name="The Broad Institute Genome Sequencing Center for Infectious Disease"/>
            <person name="Wu L."/>
            <person name="Ma J."/>
        </authorList>
    </citation>
    <scope>NUCLEOTIDE SEQUENCE [LARGE SCALE GENOMIC DNA]</scope>
    <source>
        <strain evidence="3">KCTC 3950</strain>
    </source>
</reference>